<dbReference type="GeneTree" id="ENSGT00940000164709"/>
<name>A0A8I5MXI4_PAPAN</name>
<keyword evidence="2" id="KW-1185">Reference proteome</keyword>
<reference evidence="1 2" key="1">
    <citation type="submission" date="2012-03" db="EMBL/GenBank/DDBJ databases">
        <title>Whole Genome Assembly of Papio anubis.</title>
        <authorList>
            <person name="Liu Y.L."/>
            <person name="Abraham K.A."/>
            <person name="Akbar H.A."/>
            <person name="Ali S.A."/>
            <person name="Anosike U.A."/>
            <person name="Aqrawi P.A."/>
            <person name="Arias F.A."/>
            <person name="Attaway T.A."/>
            <person name="Awwad R.A."/>
            <person name="Babu C.B."/>
            <person name="Bandaranaike D.B."/>
            <person name="Battles P.B."/>
            <person name="Bell A.B."/>
            <person name="Beltran B.B."/>
            <person name="Berhane-Mersha D.B."/>
            <person name="Bess C.B."/>
            <person name="Bickham C.B."/>
            <person name="Bolden T.B."/>
            <person name="Carter K.C."/>
            <person name="Chau D.C."/>
            <person name="Chavez A.C."/>
            <person name="Clerc-Blankenburg K.C."/>
            <person name="Coyle M.C."/>
            <person name="Dao M.D."/>
            <person name="Davila M.L.D."/>
            <person name="Davy-Carroll L.D."/>
            <person name="Denson S.D."/>
            <person name="Dinh H.D."/>
            <person name="Fernandez S.F."/>
            <person name="Fernando P.F."/>
            <person name="Forbes L.F."/>
            <person name="Francis C.F."/>
            <person name="Francisco L.F."/>
            <person name="Fu Q.F."/>
            <person name="Garcia-Iii R.G."/>
            <person name="Garrett T.G."/>
            <person name="Gross S.G."/>
            <person name="Gubbala S.G."/>
            <person name="Hirani K.H."/>
            <person name="Hogues M.H."/>
            <person name="Hollins B.H."/>
            <person name="Jackson L.J."/>
            <person name="Javaid M.J."/>
            <person name="Jhangiani S.J."/>
            <person name="Johnson A.J."/>
            <person name="Johnson B.J."/>
            <person name="Jones J.J."/>
            <person name="Joshi V.J."/>
            <person name="Kalu J.K."/>
            <person name="Khan N.K."/>
            <person name="Korchina V.K."/>
            <person name="Kovar C.K."/>
            <person name="Lago L.L."/>
            <person name="Lara F.L."/>
            <person name="Le T.-K.L."/>
            <person name="Lee S.L."/>
            <person name="Legall-Iii F.L."/>
            <person name="Lemon S.L."/>
            <person name="Liu J.L."/>
            <person name="Liu Y.-S.L."/>
            <person name="Liyanage D.L."/>
            <person name="Lopez J.L."/>
            <person name="Lorensuhewa L.L."/>
            <person name="Mata R.M."/>
            <person name="Mathew T.M."/>
            <person name="Mercado C.M."/>
            <person name="Mercado I.M."/>
            <person name="Morales K.M."/>
            <person name="Morgan M.M."/>
            <person name="Munidasa M.M."/>
            <person name="Ngo D.N."/>
            <person name="Nguyen L.N."/>
            <person name="Nguyen T.N."/>
            <person name="Nguyen N.N."/>
            <person name="Obregon M.O."/>
            <person name="Okwuonu G.O."/>
            <person name="Ongeri F.O."/>
            <person name="Onwere C.O."/>
            <person name="Osifeso I.O."/>
            <person name="Parra A.P."/>
            <person name="Patil S.P."/>
            <person name="Perez A.P."/>
            <person name="Perez Y.P."/>
            <person name="Pham C.P."/>
            <person name="Pu L.-L.P."/>
            <person name="Puazo M.P."/>
            <person name="Quiroz J.Q."/>
            <person name="Rouhana J.R."/>
            <person name="Ruiz M.R."/>
            <person name="Ruiz S.-J.R."/>
            <person name="Saada N.S."/>
            <person name="Santibanez J.S."/>
            <person name="Scheel M.S."/>
            <person name="Schneider B.S."/>
            <person name="Simmons D.S."/>
            <person name="Sisson I.S."/>
            <person name="Tang L.-Y.T."/>
            <person name="Thornton R.T."/>
            <person name="Tisius J.T."/>
            <person name="Toledanes G.T."/>
            <person name="Trejos Z.T."/>
            <person name="Usmani K.U."/>
            <person name="Varghese R.V."/>
            <person name="Vattathil S.V."/>
            <person name="Vee V.V."/>
            <person name="Walker D.W."/>
            <person name="Weissenberger G.W."/>
            <person name="White C.W."/>
            <person name="Williams A.W."/>
            <person name="Woodworth J.W."/>
            <person name="Wright R.W."/>
            <person name="Zhu Y.Z."/>
            <person name="Han Y.H."/>
            <person name="Newsham I.N."/>
            <person name="Nazareth L.N."/>
            <person name="Worley K.W."/>
            <person name="Muzny D.M."/>
            <person name="Rogers J.R."/>
            <person name="Gibbs R.G."/>
        </authorList>
    </citation>
    <scope>NUCLEOTIDE SEQUENCE [LARGE SCALE GENOMIC DNA]</scope>
</reference>
<dbReference type="Ensembl" id="ENSPANT00000067130.1">
    <property type="protein sequence ID" value="ENSPANP00000050368.1"/>
    <property type="gene ID" value="ENSPANG00000041550.1"/>
</dbReference>
<reference evidence="1" key="2">
    <citation type="submission" date="2025-08" db="UniProtKB">
        <authorList>
            <consortium name="Ensembl"/>
        </authorList>
    </citation>
    <scope>IDENTIFICATION</scope>
</reference>
<protein>
    <submittedName>
        <fullName evidence="1">Uncharacterized protein</fullName>
    </submittedName>
</protein>
<proteinExistence type="predicted"/>
<evidence type="ECO:0000313" key="1">
    <source>
        <dbReference type="Ensembl" id="ENSPANP00000050368.1"/>
    </source>
</evidence>
<dbReference type="PANTHER" id="PTHR46254:SF3">
    <property type="entry name" value="SECRETED PROTEIN"/>
    <property type="match status" value="1"/>
</dbReference>
<evidence type="ECO:0000313" key="2">
    <source>
        <dbReference type="Proteomes" id="UP000028761"/>
    </source>
</evidence>
<accession>A0A8I5MXI4</accession>
<dbReference type="PRINTS" id="PR02045">
    <property type="entry name" value="F138DOMAIN"/>
</dbReference>
<dbReference type="Proteomes" id="UP000028761">
    <property type="component" value="Chromosome 7"/>
</dbReference>
<dbReference type="AlphaFoldDB" id="A0A8I5MXI4"/>
<dbReference type="PANTHER" id="PTHR46254">
    <property type="entry name" value="PROTEIN GVQW1-RELATED"/>
    <property type="match status" value="1"/>
</dbReference>
<organism evidence="1 2">
    <name type="scientific">Papio anubis</name>
    <name type="common">Olive baboon</name>
    <dbReference type="NCBI Taxonomy" id="9555"/>
    <lineage>
        <taxon>Eukaryota</taxon>
        <taxon>Metazoa</taxon>
        <taxon>Chordata</taxon>
        <taxon>Craniata</taxon>
        <taxon>Vertebrata</taxon>
        <taxon>Euteleostomi</taxon>
        <taxon>Mammalia</taxon>
        <taxon>Eutheria</taxon>
        <taxon>Euarchontoglires</taxon>
        <taxon>Primates</taxon>
        <taxon>Haplorrhini</taxon>
        <taxon>Catarrhini</taxon>
        <taxon>Cercopithecidae</taxon>
        <taxon>Cercopithecinae</taxon>
        <taxon>Papio</taxon>
    </lineage>
</organism>
<sequence>MCPRLSLYLGVIFFSFSFLRGSFALVAQAGVQWHTLGSLQPLPPRFKQFSCLSLPSSWDYRRLPSRPANFCILVEMGFHHVGEAGLKRLTSSELAACLGLPKCWGDRNWM</sequence>
<reference evidence="1" key="3">
    <citation type="submission" date="2025-09" db="UniProtKB">
        <authorList>
            <consortium name="Ensembl"/>
        </authorList>
    </citation>
    <scope>IDENTIFICATION</scope>
</reference>